<evidence type="ECO:0000313" key="1">
    <source>
        <dbReference type="EMBL" id="KKK83128.1"/>
    </source>
</evidence>
<proteinExistence type="predicted"/>
<feature type="non-terminal residue" evidence="1">
    <location>
        <position position="1"/>
    </location>
</feature>
<sequence length="209" mass="23353">NIIVQRILDISETFDLGMPFYYLSKKIMLRLWENIKNTTDNVIAGLVCSIAILAAYRDQVSVSKVCTRLGIRMSTIQDQVYKRIVNKHSKAKFVSLVKSADLLCEIIEKLGLMDGEVGVELEEVSSPEIVQLVLGRAQEIFNGKDSYEFYFGIGLKSPLVIVVLELSGSSPGQDLEPSRAIDTPVFDFSDYDLSTYKFYNSKGPPLLAI</sequence>
<organism evidence="1">
    <name type="scientific">marine sediment metagenome</name>
    <dbReference type="NCBI Taxonomy" id="412755"/>
    <lineage>
        <taxon>unclassified sequences</taxon>
        <taxon>metagenomes</taxon>
        <taxon>ecological metagenomes</taxon>
    </lineage>
</organism>
<name>A0A0F8YNX5_9ZZZZ</name>
<protein>
    <submittedName>
        <fullName evidence="1">Uncharacterized protein</fullName>
    </submittedName>
</protein>
<reference evidence="1" key="1">
    <citation type="journal article" date="2015" name="Nature">
        <title>Complex archaea that bridge the gap between prokaryotes and eukaryotes.</title>
        <authorList>
            <person name="Spang A."/>
            <person name="Saw J.H."/>
            <person name="Jorgensen S.L."/>
            <person name="Zaremba-Niedzwiedzka K."/>
            <person name="Martijn J."/>
            <person name="Lind A.E."/>
            <person name="van Eijk R."/>
            <person name="Schleper C."/>
            <person name="Guy L."/>
            <person name="Ettema T.J."/>
        </authorList>
    </citation>
    <scope>NUCLEOTIDE SEQUENCE</scope>
</reference>
<accession>A0A0F8YNX5</accession>
<gene>
    <name evidence="1" type="ORF">LCGC14_2796480</name>
</gene>
<comment type="caution">
    <text evidence="1">The sequence shown here is derived from an EMBL/GenBank/DDBJ whole genome shotgun (WGS) entry which is preliminary data.</text>
</comment>
<dbReference type="EMBL" id="LAZR01052364">
    <property type="protein sequence ID" value="KKK83128.1"/>
    <property type="molecule type" value="Genomic_DNA"/>
</dbReference>
<dbReference type="AlphaFoldDB" id="A0A0F8YNX5"/>